<dbReference type="OrthoDB" id="185373at2759"/>
<keyword evidence="2" id="KW-1185">Reference proteome</keyword>
<protein>
    <submittedName>
        <fullName evidence="1">Uncharacterized protein</fullName>
    </submittedName>
</protein>
<evidence type="ECO:0000313" key="2">
    <source>
        <dbReference type="Proteomes" id="UP000729402"/>
    </source>
</evidence>
<organism evidence="1 2">
    <name type="scientific">Zizania palustris</name>
    <name type="common">Northern wild rice</name>
    <dbReference type="NCBI Taxonomy" id="103762"/>
    <lineage>
        <taxon>Eukaryota</taxon>
        <taxon>Viridiplantae</taxon>
        <taxon>Streptophyta</taxon>
        <taxon>Embryophyta</taxon>
        <taxon>Tracheophyta</taxon>
        <taxon>Spermatophyta</taxon>
        <taxon>Magnoliopsida</taxon>
        <taxon>Liliopsida</taxon>
        <taxon>Poales</taxon>
        <taxon>Poaceae</taxon>
        <taxon>BOP clade</taxon>
        <taxon>Oryzoideae</taxon>
        <taxon>Oryzeae</taxon>
        <taxon>Zizaniinae</taxon>
        <taxon>Zizania</taxon>
    </lineage>
</organism>
<dbReference type="Proteomes" id="UP000729402">
    <property type="component" value="Unassembled WGS sequence"/>
</dbReference>
<sequence>MPPPASAILSAACRSNQTLLDADVEIGPSQLLGDSSSLDRTRQLFGRMPPRSFLTEDCIHPFTGVLFQLDEFLDRYESAMLALRMVPSTSITAVKLFTSVWEKGINPDVAICNGIIDQLCCTKRIPEAFEGFDETNGHGCQADHRCGYLQQFDYFDRTLL</sequence>
<dbReference type="AlphaFoldDB" id="A0A8J5VFQ0"/>
<proteinExistence type="predicted"/>
<dbReference type="EMBL" id="JAAALK010000290">
    <property type="protein sequence ID" value="KAG8046068.1"/>
    <property type="molecule type" value="Genomic_DNA"/>
</dbReference>
<accession>A0A8J5VFQ0</accession>
<reference evidence="1" key="1">
    <citation type="journal article" date="2021" name="bioRxiv">
        <title>Whole Genome Assembly and Annotation of Northern Wild Rice, Zizania palustris L., Supports a Whole Genome Duplication in the Zizania Genus.</title>
        <authorList>
            <person name="Haas M."/>
            <person name="Kono T."/>
            <person name="Macchietto M."/>
            <person name="Millas R."/>
            <person name="McGilp L."/>
            <person name="Shao M."/>
            <person name="Duquette J."/>
            <person name="Hirsch C.N."/>
            <person name="Kimball J."/>
        </authorList>
    </citation>
    <scope>NUCLEOTIDE SEQUENCE</scope>
    <source>
        <tissue evidence="1">Fresh leaf tissue</tissue>
    </source>
</reference>
<evidence type="ECO:0000313" key="1">
    <source>
        <dbReference type="EMBL" id="KAG8046068.1"/>
    </source>
</evidence>
<gene>
    <name evidence="1" type="ORF">GUJ93_ZPchr0008g11743</name>
</gene>
<name>A0A8J5VFQ0_ZIZPA</name>
<reference evidence="1" key="2">
    <citation type="submission" date="2021-02" db="EMBL/GenBank/DDBJ databases">
        <authorList>
            <person name="Kimball J.A."/>
            <person name="Haas M.W."/>
            <person name="Macchietto M."/>
            <person name="Kono T."/>
            <person name="Duquette J."/>
            <person name="Shao M."/>
        </authorList>
    </citation>
    <scope>NUCLEOTIDE SEQUENCE</scope>
    <source>
        <tissue evidence="1">Fresh leaf tissue</tissue>
    </source>
</reference>
<comment type="caution">
    <text evidence="1">The sequence shown here is derived from an EMBL/GenBank/DDBJ whole genome shotgun (WGS) entry which is preliminary data.</text>
</comment>